<proteinExistence type="predicted"/>
<reference evidence="1" key="1">
    <citation type="submission" date="2022-10" db="EMBL/GenBank/DDBJ databases">
        <authorList>
            <person name="Chen Y."/>
            <person name="Dougan E. K."/>
            <person name="Chan C."/>
            <person name="Rhodes N."/>
            <person name="Thang M."/>
        </authorList>
    </citation>
    <scope>NUCLEOTIDE SEQUENCE</scope>
</reference>
<keyword evidence="3" id="KW-1185">Reference proteome</keyword>
<reference evidence="2 3" key="2">
    <citation type="submission" date="2024-05" db="EMBL/GenBank/DDBJ databases">
        <authorList>
            <person name="Chen Y."/>
            <person name="Shah S."/>
            <person name="Dougan E. K."/>
            <person name="Thang M."/>
            <person name="Chan C."/>
        </authorList>
    </citation>
    <scope>NUCLEOTIDE SEQUENCE [LARGE SCALE GENOMIC DNA]</scope>
</reference>
<name>A0A9P1FI01_9DINO</name>
<accession>A0A9P1FI01</accession>
<dbReference type="EMBL" id="CAMXCT010000302">
    <property type="protein sequence ID" value="CAI3976878.1"/>
    <property type="molecule type" value="Genomic_DNA"/>
</dbReference>
<dbReference type="EMBL" id="CAMXCT030000302">
    <property type="protein sequence ID" value="CAL4764190.1"/>
    <property type="molecule type" value="Genomic_DNA"/>
</dbReference>
<evidence type="ECO:0000313" key="2">
    <source>
        <dbReference type="EMBL" id="CAL4764190.1"/>
    </source>
</evidence>
<sequence length="261" mass="28269">MASGAALEGGWFKTVQPNKDPFLEGLLQMKVEVKELLPTGKPRGFWVEAQLEVPQPLNYTLSFQHEVATDAKLPATRLPANVPVPSNLSQADFAYFTFQAGKAASHLCLRQCFGQVELQLELNGSDVAPKVEDENPIALRGNCTAVTGRADGAISSVLVRKVSVAPSNFEIELTTRADERIQLENPVLNVSDFKLCDASRIAEANSASPSASPVLRLGWHPQVPYDSENRPGLASEPTLRYEVLAMWGHSGCGGKGWTLEA</sequence>
<protein>
    <submittedName>
        <fullName evidence="2">Checkpoint protein hus1</fullName>
    </submittedName>
</protein>
<evidence type="ECO:0000313" key="3">
    <source>
        <dbReference type="Proteomes" id="UP001152797"/>
    </source>
</evidence>
<organism evidence="1">
    <name type="scientific">Cladocopium goreaui</name>
    <dbReference type="NCBI Taxonomy" id="2562237"/>
    <lineage>
        <taxon>Eukaryota</taxon>
        <taxon>Sar</taxon>
        <taxon>Alveolata</taxon>
        <taxon>Dinophyceae</taxon>
        <taxon>Suessiales</taxon>
        <taxon>Symbiodiniaceae</taxon>
        <taxon>Cladocopium</taxon>
    </lineage>
</organism>
<evidence type="ECO:0000313" key="1">
    <source>
        <dbReference type="EMBL" id="CAI3976878.1"/>
    </source>
</evidence>
<dbReference type="EMBL" id="CAMXCT020000302">
    <property type="protein sequence ID" value="CAL1130253.1"/>
    <property type="molecule type" value="Genomic_DNA"/>
</dbReference>
<comment type="caution">
    <text evidence="1">The sequence shown here is derived from an EMBL/GenBank/DDBJ whole genome shotgun (WGS) entry which is preliminary data.</text>
</comment>
<gene>
    <name evidence="1" type="ORF">C1SCF055_LOCUS5065</name>
</gene>
<dbReference type="AlphaFoldDB" id="A0A9P1FI01"/>
<dbReference type="Proteomes" id="UP001152797">
    <property type="component" value="Unassembled WGS sequence"/>
</dbReference>